<comment type="caution">
    <text evidence="1">The sequence shown here is derived from an EMBL/GenBank/DDBJ whole genome shotgun (WGS) entry which is preliminary data.</text>
</comment>
<accession>A0A8S9U0U8</accession>
<protein>
    <submittedName>
        <fullName evidence="1">Uncharacterized protein</fullName>
    </submittedName>
</protein>
<reference evidence="1" key="1">
    <citation type="submission" date="2020-03" db="EMBL/GenBank/DDBJ databases">
        <title>Hybrid Assembly of Korean Phytophthora infestans isolates.</title>
        <authorList>
            <person name="Prokchorchik M."/>
            <person name="Lee Y."/>
            <person name="Seo J."/>
            <person name="Cho J.-H."/>
            <person name="Park Y.-E."/>
            <person name="Jang D.-C."/>
            <person name="Im J.-S."/>
            <person name="Choi J.-G."/>
            <person name="Park H.-J."/>
            <person name="Lee G.-B."/>
            <person name="Lee Y.-G."/>
            <person name="Hong S.-Y."/>
            <person name="Cho K."/>
            <person name="Sohn K.H."/>
        </authorList>
    </citation>
    <scope>NUCLEOTIDE SEQUENCE</scope>
    <source>
        <strain evidence="1">KR_2_A2</strain>
    </source>
</reference>
<evidence type="ECO:0000313" key="1">
    <source>
        <dbReference type="EMBL" id="KAF4134571.1"/>
    </source>
</evidence>
<dbReference type="Proteomes" id="UP000704712">
    <property type="component" value="Unassembled WGS sequence"/>
</dbReference>
<dbReference type="AlphaFoldDB" id="A0A8S9U0U8"/>
<name>A0A8S9U0U8_PHYIN</name>
<proteinExistence type="predicted"/>
<gene>
    <name evidence="1" type="ORF">GN958_ATG16234</name>
</gene>
<sequence length="69" mass="8191">MIFVHRNPFLRPIGRPKSSQRRLNYEKIHISLEEVWNMVEEQLAPLRTDSIIVLDALTFKELNPSRMTN</sequence>
<organism evidence="1 2">
    <name type="scientific">Phytophthora infestans</name>
    <name type="common">Potato late blight agent</name>
    <name type="synonym">Botrytis infestans</name>
    <dbReference type="NCBI Taxonomy" id="4787"/>
    <lineage>
        <taxon>Eukaryota</taxon>
        <taxon>Sar</taxon>
        <taxon>Stramenopiles</taxon>
        <taxon>Oomycota</taxon>
        <taxon>Peronosporomycetes</taxon>
        <taxon>Peronosporales</taxon>
        <taxon>Peronosporaceae</taxon>
        <taxon>Phytophthora</taxon>
    </lineage>
</organism>
<dbReference type="EMBL" id="JAACNO010002264">
    <property type="protein sequence ID" value="KAF4134571.1"/>
    <property type="molecule type" value="Genomic_DNA"/>
</dbReference>
<evidence type="ECO:0000313" key="2">
    <source>
        <dbReference type="Proteomes" id="UP000704712"/>
    </source>
</evidence>